<proteinExistence type="inferred from homology"/>
<dbReference type="PANTHER" id="PTHR43391">
    <property type="entry name" value="RETINOL DEHYDROGENASE-RELATED"/>
    <property type="match status" value="1"/>
</dbReference>
<reference evidence="5 6" key="1">
    <citation type="submission" date="2018-04" db="EMBL/GenBank/DDBJ databases">
        <title>Genomic Encyclopedia of Archaeal and Bacterial Type Strains, Phase II (KMG-II): from individual species to whole genera.</title>
        <authorList>
            <person name="Goeker M."/>
        </authorList>
    </citation>
    <scope>NUCLEOTIDE SEQUENCE [LARGE SCALE GENOMIC DNA]</scope>
    <source>
        <strain evidence="5 6">DSM 23082</strain>
    </source>
</reference>
<dbReference type="Proteomes" id="UP000244174">
    <property type="component" value="Unassembled WGS sequence"/>
</dbReference>
<dbReference type="InterPro" id="IPR002347">
    <property type="entry name" value="SDR_fam"/>
</dbReference>
<dbReference type="GO" id="GO:0016491">
    <property type="term" value="F:oxidoreductase activity"/>
    <property type="evidence" value="ECO:0007669"/>
    <property type="project" value="UniProtKB-KW"/>
</dbReference>
<dbReference type="OrthoDB" id="9808814at2"/>
<dbReference type="AlphaFoldDB" id="A0A2T6AGP7"/>
<keyword evidence="2" id="KW-0521">NADP</keyword>
<dbReference type="Pfam" id="PF00106">
    <property type="entry name" value="adh_short"/>
    <property type="match status" value="1"/>
</dbReference>
<keyword evidence="6" id="KW-1185">Reference proteome</keyword>
<evidence type="ECO:0000256" key="1">
    <source>
        <dbReference type="ARBA" id="ARBA00006484"/>
    </source>
</evidence>
<evidence type="ECO:0008006" key="7">
    <source>
        <dbReference type="Google" id="ProtNLM"/>
    </source>
</evidence>
<keyword evidence="3" id="KW-0560">Oxidoreductase</keyword>
<name>A0A2T6AGP7_9FLAO</name>
<protein>
    <recommendedName>
        <fullName evidence="7">Short-subunit dehydrogenase</fullName>
    </recommendedName>
</protein>
<evidence type="ECO:0000256" key="2">
    <source>
        <dbReference type="ARBA" id="ARBA00022857"/>
    </source>
</evidence>
<dbReference type="CDD" id="cd05233">
    <property type="entry name" value="SDR_c"/>
    <property type="match status" value="1"/>
</dbReference>
<dbReference type="InterPro" id="IPR036291">
    <property type="entry name" value="NAD(P)-bd_dom_sf"/>
</dbReference>
<organism evidence="5 6">
    <name type="scientific">Christiangramia gaetbulicola</name>
    <dbReference type="NCBI Taxonomy" id="703340"/>
    <lineage>
        <taxon>Bacteria</taxon>
        <taxon>Pseudomonadati</taxon>
        <taxon>Bacteroidota</taxon>
        <taxon>Flavobacteriia</taxon>
        <taxon>Flavobacteriales</taxon>
        <taxon>Flavobacteriaceae</taxon>
        <taxon>Christiangramia</taxon>
    </lineage>
</organism>
<dbReference type="PANTHER" id="PTHR43391:SF14">
    <property type="entry name" value="DEHYDROGENASE_REDUCTASE SDR FAMILY PROTEIN 7-LIKE"/>
    <property type="match status" value="1"/>
</dbReference>
<evidence type="ECO:0000313" key="6">
    <source>
        <dbReference type="Proteomes" id="UP000244174"/>
    </source>
</evidence>
<evidence type="ECO:0000256" key="3">
    <source>
        <dbReference type="ARBA" id="ARBA00023002"/>
    </source>
</evidence>
<dbReference type="SUPFAM" id="SSF51735">
    <property type="entry name" value="NAD(P)-binding Rossmann-fold domains"/>
    <property type="match status" value="1"/>
</dbReference>
<evidence type="ECO:0000256" key="4">
    <source>
        <dbReference type="RuleBase" id="RU000363"/>
    </source>
</evidence>
<sequence length="269" mass="30524">MKPLYYTLITGASQGFGKALAIDCAKRNMNLFLIDLTGTGLKDLAVFLEESFKIKVHFFHMDLSSKAYCEKLLEFVHHQKIEFKFLINNAGVLSTGFFNEVDINYYLKQIEVNISAPTRLIKLFYDQLKRNSPSGILNVSSLASYFCLPTKQVYGATKAYLSSLSRSLNLEFKEDQIWVSIVCPGGMNTNPKMCYKNRNMGWFAKLSVMDPEEVAKITMDAFLNKKEVIIPGTINKFYLTLAKLIPQSISERITTIQMNRFRAADLSIG</sequence>
<accession>A0A2T6AGP7</accession>
<gene>
    <name evidence="5" type="ORF">C8P64_1502</name>
</gene>
<dbReference type="PRINTS" id="PR00081">
    <property type="entry name" value="GDHRDH"/>
</dbReference>
<comment type="caution">
    <text evidence="5">The sequence shown here is derived from an EMBL/GenBank/DDBJ whole genome shotgun (WGS) entry which is preliminary data.</text>
</comment>
<evidence type="ECO:0000313" key="5">
    <source>
        <dbReference type="EMBL" id="PTX42979.1"/>
    </source>
</evidence>
<dbReference type="PRINTS" id="PR00080">
    <property type="entry name" value="SDRFAMILY"/>
</dbReference>
<dbReference type="EMBL" id="QBKQ01000002">
    <property type="protein sequence ID" value="PTX42979.1"/>
    <property type="molecule type" value="Genomic_DNA"/>
</dbReference>
<dbReference type="RefSeq" id="WP_108171445.1">
    <property type="nucleotide sequence ID" value="NZ_QBKQ01000002.1"/>
</dbReference>
<comment type="similarity">
    <text evidence="1 4">Belongs to the short-chain dehydrogenases/reductases (SDR) family.</text>
</comment>
<dbReference type="Gene3D" id="3.40.50.720">
    <property type="entry name" value="NAD(P)-binding Rossmann-like Domain"/>
    <property type="match status" value="1"/>
</dbReference>
<dbReference type="GO" id="GO:0005829">
    <property type="term" value="C:cytosol"/>
    <property type="evidence" value="ECO:0007669"/>
    <property type="project" value="TreeGrafter"/>
</dbReference>